<keyword evidence="3" id="KW-1185">Reference proteome</keyword>
<gene>
    <name evidence="2" type="ORF">PRUPE_7G015200</name>
</gene>
<dbReference type="Proteomes" id="UP000006882">
    <property type="component" value="Chromosome G7"/>
</dbReference>
<reference evidence="2 3" key="1">
    <citation type="journal article" date="2013" name="Nat. Genet.">
        <title>The high-quality draft genome of peach (Prunus persica) identifies unique patterns of genetic diversity, domestication and genome evolution.</title>
        <authorList>
            <consortium name="International Peach Genome Initiative"/>
            <person name="Verde I."/>
            <person name="Abbott A.G."/>
            <person name="Scalabrin S."/>
            <person name="Jung S."/>
            <person name="Shu S."/>
            <person name="Marroni F."/>
            <person name="Zhebentyayeva T."/>
            <person name="Dettori M.T."/>
            <person name="Grimwood J."/>
            <person name="Cattonaro F."/>
            <person name="Zuccolo A."/>
            <person name="Rossini L."/>
            <person name="Jenkins J."/>
            <person name="Vendramin E."/>
            <person name="Meisel L.A."/>
            <person name="Decroocq V."/>
            <person name="Sosinski B."/>
            <person name="Prochnik S."/>
            <person name="Mitros T."/>
            <person name="Policriti A."/>
            <person name="Cipriani G."/>
            <person name="Dondini L."/>
            <person name="Ficklin S."/>
            <person name="Goodstein D.M."/>
            <person name="Xuan P."/>
            <person name="Del Fabbro C."/>
            <person name="Aramini V."/>
            <person name="Copetti D."/>
            <person name="Gonzalez S."/>
            <person name="Horner D.S."/>
            <person name="Falchi R."/>
            <person name="Lucas S."/>
            <person name="Mica E."/>
            <person name="Maldonado J."/>
            <person name="Lazzari B."/>
            <person name="Bielenberg D."/>
            <person name="Pirona R."/>
            <person name="Miculan M."/>
            <person name="Barakat A."/>
            <person name="Testolin R."/>
            <person name="Stella A."/>
            <person name="Tartarini S."/>
            <person name="Tonutti P."/>
            <person name="Arus P."/>
            <person name="Orellana A."/>
            <person name="Wells C."/>
            <person name="Main D."/>
            <person name="Vizzotto G."/>
            <person name="Silva H."/>
            <person name="Salamini F."/>
            <person name="Schmutz J."/>
            <person name="Morgante M."/>
            <person name="Rokhsar D.S."/>
        </authorList>
    </citation>
    <scope>NUCLEOTIDE SEQUENCE [LARGE SCALE GENOMIC DNA]</scope>
    <source>
        <strain evidence="3">cv. Nemared</strain>
    </source>
</reference>
<accession>A0A251N4Z4</accession>
<dbReference type="PANTHER" id="PTHR46328:SF35">
    <property type="entry name" value="PROTEIN FAR1-RELATED SEQUENCE 5-LIKE"/>
    <property type="match status" value="1"/>
</dbReference>
<name>A0A251N4Z4_PRUPE</name>
<evidence type="ECO:0000256" key="1">
    <source>
        <dbReference type="SAM" id="MobiDB-lite"/>
    </source>
</evidence>
<dbReference type="AlphaFoldDB" id="A0A251N4Z4"/>
<evidence type="ECO:0000313" key="2">
    <source>
        <dbReference type="EMBL" id="ONH94421.1"/>
    </source>
</evidence>
<dbReference type="EMBL" id="CM007657">
    <property type="protein sequence ID" value="ONH94421.1"/>
    <property type="molecule type" value="Genomic_DNA"/>
</dbReference>
<feature type="region of interest" description="Disordered" evidence="1">
    <location>
        <begin position="1"/>
        <end position="60"/>
    </location>
</feature>
<organism evidence="2 3">
    <name type="scientific">Prunus persica</name>
    <name type="common">Peach</name>
    <name type="synonym">Amygdalus persica</name>
    <dbReference type="NCBI Taxonomy" id="3760"/>
    <lineage>
        <taxon>Eukaryota</taxon>
        <taxon>Viridiplantae</taxon>
        <taxon>Streptophyta</taxon>
        <taxon>Embryophyta</taxon>
        <taxon>Tracheophyta</taxon>
        <taxon>Spermatophyta</taxon>
        <taxon>Magnoliopsida</taxon>
        <taxon>eudicotyledons</taxon>
        <taxon>Gunneridae</taxon>
        <taxon>Pentapetalae</taxon>
        <taxon>rosids</taxon>
        <taxon>fabids</taxon>
        <taxon>Rosales</taxon>
        <taxon>Rosaceae</taxon>
        <taxon>Amygdaloideae</taxon>
        <taxon>Amygdaleae</taxon>
        <taxon>Prunus</taxon>
    </lineage>
</organism>
<dbReference type="PANTHER" id="PTHR46328">
    <property type="entry name" value="FAR-RED IMPAIRED RESPONSIVE (FAR1) FAMILY PROTEIN-RELATED"/>
    <property type="match status" value="1"/>
</dbReference>
<sequence length="122" mass="13766">MEDITSLEDNSSEPNEIEDTKNLEGNSNELNEMEDAANLEEYSSAVNEMEDPTNMKDKVKDPEVGAIFDSLEELAEYYKNYGKEKGFEVSKRTSRKGDSGELKYLTLACSRSGKSKCNLLKY</sequence>
<dbReference type="Gramene" id="ONH94421">
    <property type="protein sequence ID" value="ONH94421"/>
    <property type="gene ID" value="PRUPE_7G015200"/>
</dbReference>
<protein>
    <recommendedName>
        <fullName evidence="4">FAR1 domain-containing protein</fullName>
    </recommendedName>
</protein>
<evidence type="ECO:0008006" key="4">
    <source>
        <dbReference type="Google" id="ProtNLM"/>
    </source>
</evidence>
<evidence type="ECO:0000313" key="3">
    <source>
        <dbReference type="Proteomes" id="UP000006882"/>
    </source>
</evidence>
<proteinExistence type="predicted"/>